<feature type="transmembrane region" description="Helical" evidence="1">
    <location>
        <begin position="1039"/>
        <end position="1061"/>
    </location>
</feature>
<organism evidence="2 3">
    <name type="scientific">Marinicella pacifica</name>
    <dbReference type="NCBI Taxonomy" id="1171543"/>
    <lineage>
        <taxon>Bacteria</taxon>
        <taxon>Pseudomonadati</taxon>
        <taxon>Pseudomonadota</taxon>
        <taxon>Gammaproteobacteria</taxon>
        <taxon>Lysobacterales</taxon>
        <taxon>Marinicellaceae</taxon>
        <taxon>Marinicella</taxon>
    </lineage>
</organism>
<dbReference type="GO" id="GO:0005886">
    <property type="term" value="C:plasma membrane"/>
    <property type="evidence" value="ECO:0007669"/>
    <property type="project" value="TreeGrafter"/>
</dbReference>
<dbReference type="PANTHER" id="PTHR32063">
    <property type="match status" value="1"/>
</dbReference>
<dbReference type="SUPFAM" id="SSF82693">
    <property type="entry name" value="Multidrug efflux transporter AcrB pore domain, PN1, PN2, PC1 and PC2 subdomains"/>
    <property type="match status" value="3"/>
</dbReference>
<dbReference type="EMBL" id="BMEO01000001">
    <property type="protein sequence ID" value="GGF83513.1"/>
    <property type="molecule type" value="Genomic_DNA"/>
</dbReference>
<proteinExistence type="predicted"/>
<keyword evidence="3" id="KW-1185">Reference proteome</keyword>
<evidence type="ECO:0000313" key="2">
    <source>
        <dbReference type="EMBL" id="GGF83513.1"/>
    </source>
</evidence>
<feature type="transmembrane region" description="Helical" evidence="1">
    <location>
        <begin position="411"/>
        <end position="435"/>
    </location>
</feature>
<dbReference type="RefSeq" id="WP_188363668.1">
    <property type="nucleotide sequence ID" value="NZ_BAABJF010000011.1"/>
</dbReference>
<dbReference type="Proteomes" id="UP000605253">
    <property type="component" value="Unassembled WGS sequence"/>
</dbReference>
<dbReference type="GO" id="GO:0042910">
    <property type="term" value="F:xenobiotic transmembrane transporter activity"/>
    <property type="evidence" value="ECO:0007669"/>
    <property type="project" value="TreeGrafter"/>
</dbReference>
<dbReference type="InterPro" id="IPR027463">
    <property type="entry name" value="AcrB_DN_DC_subdom"/>
</dbReference>
<dbReference type="PANTHER" id="PTHR32063:SF16">
    <property type="entry name" value="CATION EFFLUX SYSTEM (ACRB_ACRD_ACRF FAMILY)"/>
    <property type="match status" value="1"/>
</dbReference>
<feature type="transmembrane region" description="Helical" evidence="1">
    <location>
        <begin position="456"/>
        <end position="476"/>
    </location>
</feature>
<comment type="caution">
    <text evidence="2">The sequence shown here is derived from an EMBL/GenBank/DDBJ whole genome shotgun (WGS) entry which is preliminary data.</text>
</comment>
<dbReference type="SUPFAM" id="SSF82714">
    <property type="entry name" value="Multidrug efflux transporter AcrB TolC docking domain, DN and DC subdomains"/>
    <property type="match status" value="2"/>
</dbReference>
<dbReference type="AlphaFoldDB" id="A0A917CE92"/>
<feature type="transmembrane region" description="Helical" evidence="1">
    <location>
        <begin position="963"/>
        <end position="987"/>
    </location>
</feature>
<accession>A0A917CE92</accession>
<dbReference type="Gene3D" id="3.30.2090.10">
    <property type="entry name" value="Multidrug efflux transporter AcrB TolC docking domain, DN and DC subdomains"/>
    <property type="match status" value="2"/>
</dbReference>
<dbReference type="Gene3D" id="3.30.70.1430">
    <property type="entry name" value="Multidrug efflux transporter AcrB pore domain"/>
    <property type="match status" value="2"/>
</dbReference>
<dbReference type="Pfam" id="PF00873">
    <property type="entry name" value="ACR_tran"/>
    <property type="match status" value="1"/>
</dbReference>
<keyword evidence="1" id="KW-0812">Transmembrane</keyword>
<dbReference type="SUPFAM" id="SSF82866">
    <property type="entry name" value="Multidrug efflux transporter AcrB transmembrane domain"/>
    <property type="match status" value="2"/>
</dbReference>
<dbReference type="PRINTS" id="PR00702">
    <property type="entry name" value="ACRIFLAVINRP"/>
</dbReference>
<dbReference type="Gene3D" id="3.30.70.1320">
    <property type="entry name" value="Multidrug efflux transporter AcrB pore domain like"/>
    <property type="match status" value="1"/>
</dbReference>
<feature type="transmembrane region" description="Helical" evidence="1">
    <location>
        <begin position="384"/>
        <end position="405"/>
    </location>
</feature>
<dbReference type="Gene3D" id="1.20.1640.10">
    <property type="entry name" value="Multidrug efflux transporter AcrB transmembrane domain"/>
    <property type="match status" value="2"/>
</dbReference>
<dbReference type="InterPro" id="IPR001036">
    <property type="entry name" value="Acrflvin-R"/>
</dbReference>
<reference evidence="2" key="2">
    <citation type="submission" date="2020-09" db="EMBL/GenBank/DDBJ databases">
        <authorList>
            <person name="Sun Q."/>
            <person name="Zhou Y."/>
        </authorList>
    </citation>
    <scope>NUCLEOTIDE SEQUENCE</scope>
    <source>
        <strain evidence="2">CGMCC 1.12181</strain>
    </source>
</reference>
<sequence length="1072" mass="118823">MNKQDKLSISGLLAKSFQNNQLTPLIALVLVLLGAFAVVITPREEEPQIDVTFANVMIGLPGATAKEVEQLITNPAEQVLDELSDIKHIYSISRPGLSIITVRFKVGIKRNDAIVRLYNQVQSNSDWLPRNLGATTPIIKPLGIDDVPVLTATLWSDDTDKTHRDLLEVAHSLENQLKRIPETRIIRSFGGDQRIVHVEMDPVDMLNYQVGFTDITQALQASNYSLPLAERIEGNQLIQVQTGYSFNHIDDLENLIIKVTEQGKPVYLQDIARIYDGADSPESYTWIDAGHAWGDGVAPHYSPAVTIAVGKKPGSNAGQITQSVMAAIEQLKQSRIPQDVHVEITRDYGQTANDKANQLIKKLIFATISVIILMLIAMGWRQALVVGLAVSITLAITLFASWAYGFTLNRVSLFALIFSIGILVDDAVVVVENIHRRSKNNKDKLSDIIPPAVDEVGGPTILATFTVIAALMPMAFVSGLMGPYMSPIPINASMGMLLSLLIALIITPWLYGKFIGKDHSETKPAHDKKPQKTSIFQRILPIFLKQKNGRTPRYLLIGSVVALLVISILLVPFQHVILKMLPFDDKSELQIIVDMKEGTTLESTNQLMVELVSELNAFEDVKHAVAYTGISSPINFNGLVRQYFLRQGTHLGDIQIMLTDKHERSQQSHEIALQMREVVDRIADKYDASLKLVEVPPGPPVISPLVAEIYGDHYPQQIADTKNIAQLFEAVDHMVDIDTTVEYDAPKQVLEIDLPKAMQAGVSQQQITTTVNTALAGMDMSFLHNQHNKYAQPIRLEIDRNKQNDLNQLMTVPIKTQRGDFIQLGELVTVVDTVIEKSIQHKDLRPMTMVTADIAGGADSPLYGMFGAKKLIEDQYPEIDQYFIDQPLITDSTYIKWDGEWQITYETFRDMGIAYSVGLILIFLLIVAHFHSYFVPLIIMAPIPLTIIGILPGHWLLGAQFTATSMIGMIALAGIIVRNSILLVDFVHIQLAAGSDLKTAVIQSAEVRAKPIILTALAAMMGAFFILDDPIFNGLAVSLIFGIFISTLLTLVVIPVLLYWYQSRQDNKSTQP</sequence>
<evidence type="ECO:0000313" key="3">
    <source>
        <dbReference type="Proteomes" id="UP000605253"/>
    </source>
</evidence>
<feature type="transmembrane region" description="Helical" evidence="1">
    <location>
        <begin position="1007"/>
        <end position="1027"/>
    </location>
</feature>
<protein>
    <submittedName>
        <fullName evidence="2">Multidrug transporter AcrB</fullName>
    </submittedName>
</protein>
<gene>
    <name evidence="2" type="ORF">GCM10011365_00590</name>
</gene>
<feature type="transmembrane region" description="Helical" evidence="1">
    <location>
        <begin position="488"/>
        <end position="511"/>
    </location>
</feature>
<dbReference type="Gene3D" id="3.30.70.1440">
    <property type="entry name" value="Multidrug efflux transporter AcrB pore domain"/>
    <property type="match status" value="1"/>
</dbReference>
<name>A0A917CE92_9GAMM</name>
<reference evidence="2" key="1">
    <citation type="journal article" date="2014" name="Int. J. Syst. Evol. Microbiol.">
        <title>Complete genome sequence of Corynebacterium casei LMG S-19264T (=DSM 44701T), isolated from a smear-ripened cheese.</title>
        <authorList>
            <consortium name="US DOE Joint Genome Institute (JGI-PGF)"/>
            <person name="Walter F."/>
            <person name="Albersmeier A."/>
            <person name="Kalinowski J."/>
            <person name="Ruckert C."/>
        </authorList>
    </citation>
    <scope>NUCLEOTIDE SEQUENCE</scope>
    <source>
        <strain evidence="2">CGMCC 1.12181</strain>
    </source>
</reference>
<feature type="transmembrane region" description="Helical" evidence="1">
    <location>
        <begin position="912"/>
        <end position="930"/>
    </location>
</feature>
<feature type="transmembrane region" description="Helical" evidence="1">
    <location>
        <begin position="359"/>
        <end position="377"/>
    </location>
</feature>
<feature type="transmembrane region" description="Helical" evidence="1">
    <location>
        <begin position="937"/>
        <end position="957"/>
    </location>
</feature>
<feature type="transmembrane region" description="Helical" evidence="1">
    <location>
        <begin position="554"/>
        <end position="573"/>
    </location>
</feature>
<keyword evidence="1" id="KW-1133">Transmembrane helix</keyword>
<evidence type="ECO:0000256" key="1">
    <source>
        <dbReference type="SAM" id="Phobius"/>
    </source>
</evidence>
<keyword evidence="1" id="KW-0472">Membrane</keyword>